<evidence type="ECO:0000313" key="10">
    <source>
        <dbReference type="Proteomes" id="UP000828251"/>
    </source>
</evidence>
<dbReference type="Gene3D" id="1.25.40.90">
    <property type="match status" value="1"/>
</dbReference>
<evidence type="ECO:0000256" key="5">
    <source>
        <dbReference type="ARBA" id="ARBA00023136"/>
    </source>
</evidence>
<dbReference type="CDD" id="cd14231">
    <property type="entry name" value="GAT_GGA-like_plant"/>
    <property type="match status" value="1"/>
</dbReference>
<dbReference type="InterPro" id="IPR044836">
    <property type="entry name" value="TOL_plant"/>
</dbReference>
<dbReference type="CDD" id="cd03561">
    <property type="entry name" value="VHS"/>
    <property type="match status" value="1"/>
</dbReference>
<dbReference type="InterPro" id="IPR008942">
    <property type="entry name" value="ENTH_VHS"/>
</dbReference>
<dbReference type="InterPro" id="IPR004152">
    <property type="entry name" value="GAT_dom"/>
</dbReference>
<name>A0A9D3ZQB4_9ROSI</name>
<keyword evidence="3" id="KW-0813">Transport</keyword>
<accession>A0A9D3ZQB4</accession>
<protein>
    <recommendedName>
        <fullName evidence="11">VHS domain-containing protein</fullName>
    </recommendedName>
</protein>
<dbReference type="SMART" id="SM00288">
    <property type="entry name" value="VHS"/>
    <property type="match status" value="1"/>
</dbReference>
<gene>
    <name evidence="9" type="ORF">J1N35_034774</name>
</gene>
<dbReference type="SUPFAM" id="SSF89009">
    <property type="entry name" value="GAT-like domain"/>
    <property type="match status" value="1"/>
</dbReference>
<dbReference type="GO" id="GO:0005737">
    <property type="term" value="C:cytoplasm"/>
    <property type="evidence" value="ECO:0007669"/>
    <property type="project" value="UniProtKB-ARBA"/>
</dbReference>
<feature type="domain" description="GAT" evidence="8">
    <location>
        <begin position="165"/>
        <end position="253"/>
    </location>
</feature>
<dbReference type="Gene3D" id="1.20.58.160">
    <property type="match status" value="1"/>
</dbReference>
<dbReference type="OrthoDB" id="957735at2759"/>
<feature type="compositionally biased region" description="Polar residues" evidence="6">
    <location>
        <begin position="595"/>
        <end position="608"/>
    </location>
</feature>
<feature type="domain" description="VHS" evidence="7">
    <location>
        <begin position="9"/>
        <end position="138"/>
    </location>
</feature>
<keyword evidence="10" id="KW-1185">Reference proteome</keyword>
<evidence type="ECO:0000259" key="7">
    <source>
        <dbReference type="PROSITE" id="PS50179"/>
    </source>
</evidence>
<organism evidence="9 10">
    <name type="scientific">Gossypium stocksii</name>
    <dbReference type="NCBI Taxonomy" id="47602"/>
    <lineage>
        <taxon>Eukaryota</taxon>
        <taxon>Viridiplantae</taxon>
        <taxon>Streptophyta</taxon>
        <taxon>Embryophyta</taxon>
        <taxon>Tracheophyta</taxon>
        <taxon>Spermatophyta</taxon>
        <taxon>Magnoliopsida</taxon>
        <taxon>eudicotyledons</taxon>
        <taxon>Gunneridae</taxon>
        <taxon>Pentapetalae</taxon>
        <taxon>rosids</taxon>
        <taxon>malvids</taxon>
        <taxon>Malvales</taxon>
        <taxon>Malvaceae</taxon>
        <taxon>Malvoideae</taxon>
        <taxon>Gossypium</taxon>
    </lineage>
</organism>
<dbReference type="PANTHER" id="PTHR45898:SF4">
    <property type="entry name" value="TARGET OF MYB PROTEIN 1"/>
    <property type="match status" value="1"/>
</dbReference>
<evidence type="ECO:0000256" key="2">
    <source>
        <dbReference type="ARBA" id="ARBA00007708"/>
    </source>
</evidence>
<dbReference type="GO" id="GO:0016020">
    <property type="term" value="C:membrane"/>
    <property type="evidence" value="ECO:0007669"/>
    <property type="project" value="UniProtKB-SubCell"/>
</dbReference>
<dbReference type="SUPFAM" id="SSF48464">
    <property type="entry name" value="ENTH/VHS domain"/>
    <property type="match status" value="1"/>
</dbReference>
<comment type="subcellular location">
    <subcellularLocation>
        <location evidence="1">Membrane</location>
        <topology evidence="1">Peripheral membrane protein</topology>
    </subcellularLocation>
</comment>
<evidence type="ECO:0008006" key="11">
    <source>
        <dbReference type="Google" id="ProtNLM"/>
    </source>
</evidence>
<dbReference type="PROSITE" id="PS50909">
    <property type="entry name" value="GAT"/>
    <property type="match status" value="1"/>
</dbReference>
<reference evidence="9 10" key="1">
    <citation type="journal article" date="2021" name="Plant Biotechnol. J.">
        <title>Multi-omics assisted identification of the key and species-specific regulatory components of drought-tolerant mechanisms in Gossypium stocksii.</title>
        <authorList>
            <person name="Yu D."/>
            <person name="Ke L."/>
            <person name="Zhang D."/>
            <person name="Wu Y."/>
            <person name="Sun Y."/>
            <person name="Mei J."/>
            <person name="Sun J."/>
            <person name="Sun Y."/>
        </authorList>
    </citation>
    <scope>NUCLEOTIDE SEQUENCE [LARGE SCALE GENOMIC DNA]</scope>
    <source>
        <strain evidence="10">cv. E1</strain>
        <tissue evidence="9">Leaf</tissue>
    </source>
</reference>
<dbReference type="Pfam" id="PF00790">
    <property type="entry name" value="VHS"/>
    <property type="match status" value="1"/>
</dbReference>
<dbReference type="EMBL" id="JAIQCV010000010">
    <property type="protein sequence ID" value="KAH1056709.1"/>
    <property type="molecule type" value="Genomic_DNA"/>
</dbReference>
<feature type="compositionally biased region" description="Polar residues" evidence="6">
    <location>
        <begin position="281"/>
        <end position="301"/>
    </location>
</feature>
<evidence type="ECO:0000259" key="8">
    <source>
        <dbReference type="PROSITE" id="PS50909"/>
    </source>
</evidence>
<feature type="region of interest" description="Disordered" evidence="6">
    <location>
        <begin position="138"/>
        <end position="168"/>
    </location>
</feature>
<dbReference type="GO" id="GO:0043328">
    <property type="term" value="P:protein transport to vacuole involved in ubiquitin-dependent protein catabolic process via the multivesicular body sorting pathway"/>
    <property type="evidence" value="ECO:0007669"/>
    <property type="project" value="InterPro"/>
</dbReference>
<dbReference type="GO" id="GO:0035091">
    <property type="term" value="F:phosphatidylinositol binding"/>
    <property type="evidence" value="ECO:0007669"/>
    <property type="project" value="InterPro"/>
</dbReference>
<evidence type="ECO:0000256" key="4">
    <source>
        <dbReference type="ARBA" id="ARBA00022927"/>
    </source>
</evidence>
<evidence type="ECO:0000256" key="1">
    <source>
        <dbReference type="ARBA" id="ARBA00004170"/>
    </source>
</evidence>
<evidence type="ECO:0000256" key="3">
    <source>
        <dbReference type="ARBA" id="ARBA00022448"/>
    </source>
</evidence>
<dbReference type="InterPro" id="IPR038425">
    <property type="entry name" value="GAT_sf"/>
</dbReference>
<dbReference type="Pfam" id="PF03127">
    <property type="entry name" value="GAT"/>
    <property type="match status" value="1"/>
</dbReference>
<dbReference type="Proteomes" id="UP000828251">
    <property type="component" value="Unassembled WGS sequence"/>
</dbReference>
<comment type="similarity">
    <text evidence="2">Belongs to the TOM1 family.</text>
</comment>
<dbReference type="PROSITE" id="PS50179">
    <property type="entry name" value="VHS"/>
    <property type="match status" value="1"/>
</dbReference>
<evidence type="ECO:0000256" key="6">
    <source>
        <dbReference type="SAM" id="MobiDB-lite"/>
    </source>
</evidence>
<evidence type="ECO:0000313" key="9">
    <source>
        <dbReference type="EMBL" id="KAH1056709.1"/>
    </source>
</evidence>
<feature type="region of interest" description="Disordered" evidence="6">
    <location>
        <begin position="429"/>
        <end position="499"/>
    </location>
</feature>
<dbReference type="AlphaFoldDB" id="A0A9D3ZQB4"/>
<dbReference type="PANTHER" id="PTHR45898">
    <property type="entry name" value="TOM1-LIKE PROTEIN"/>
    <property type="match status" value="1"/>
</dbReference>
<proteinExistence type="inferred from homology"/>
<comment type="caution">
    <text evidence="9">The sequence shown here is derived from an EMBL/GenBank/DDBJ whole genome shotgun (WGS) entry which is preliminary data.</text>
</comment>
<sequence length="637" mass="69902">MVNYLVERATSDVLVGPDWAKNTEICEILKHDPGQVKDVVKGIKKKLKSKNPKVQLLALSLLETMIQNCGEIVHMHVADRNILPEMVKIFKKRPDYSVKEKILILVDTWQEAFGGARARYPQYFSAYQELLRAGAMFPQRTEKPPPQNKRKSDQQETAESSEEPDFPTLNLTELQNARSIMNVLADMLSAIDPANKEGLKQDVILDLVEQCRTFKQRVVHLVNSTSDESLLCQGLALNDDLQRVLAKHQSLATGTSQADKNKPEPAKEPAKAGGPLVDTGHISNQSNDRSISSTAASSQHTPPAAASPKIDLLSCDDYNSPEVDNSLAIVPFGEPQQPTPAPEQNAIVLYDMFSDGNTTYDSSRAQGFGGQTNPLTPQIQHQQNFDANGTAANVRSPGYDAHGLTGQNDPWTPQFQQQQNFHVNGTAPNMGSPQYEKSYAHGTGPSWNSQLDQHAADPFYGTQYSGSLPPPPWEAQGADSSPVAGAQWQPQGPQHMGSDQAVGMYIQPITPGHYSTINNQANQGNQFADFNPEQSPGTQYMGMVPQQMPGAQMTSYPQHTQQMYGNPQMGASGFGQQQYLDEQMHGLSIRDDNGLRNSSYQVSTSSYVPPSRPSNPEDRMFGDLVDMAKVKSTPTPP</sequence>
<feature type="region of interest" description="Disordered" evidence="6">
    <location>
        <begin position="251"/>
        <end position="316"/>
    </location>
</feature>
<dbReference type="FunFam" id="1.25.40.90:FF:000028">
    <property type="entry name" value="TOM1-like protein 2"/>
    <property type="match status" value="1"/>
</dbReference>
<dbReference type="GO" id="GO:0043130">
    <property type="term" value="F:ubiquitin binding"/>
    <property type="evidence" value="ECO:0007669"/>
    <property type="project" value="InterPro"/>
</dbReference>
<feature type="region of interest" description="Disordered" evidence="6">
    <location>
        <begin position="589"/>
        <end position="622"/>
    </location>
</feature>
<keyword evidence="4" id="KW-0653">Protein transport</keyword>
<feature type="compositionally biased region" description="Basic and acidic residues" evidence="6">
    <location>
        <begin position="259"/>
        <end position="270"/>
    </location>
</feature>
<keyword evidence="5" id="KW-0472">Membrane</keyword>
<dbReference type="InterPro" id="IPR002014">
    <property type="entry name" value="VHS_dom"/>
</dbReference>